<dbReference type="GO" id="GO:0008270">
    <property type="term" value="F:zinc ion binding"/>
    <property type="evidence" value="ECO:0007669"/>
    <property type="project" value="UniProtKB-KW"/>
</dbReference>
<feature type="domain" description="C2H2-type" evidence="9">
    <location>
        <begin position="211"/>
        <end position="241"/>
    </location>
</feature>
<feature type="region of interest" description="Disordered" evidence="8">
    <location>
        <begin position="240"/>
        <end position="262"/>
    </location>
</feature>
<gene>
    <name evidence="10" type="ORF">SeMB42_g01028</name>
</gene>
<dbReference type="InterPro" id="IPR013087">
    <property type="entry name" value="Znf_C2H2_type"/>
</dbReference>
<evidence type="ECO:0000313" key="11">
    <source>
        <dbReference type="Proteomes" id="UP000317494"/>
    </source>
</evidence>
<dbReference type="VEuPathDB" id="FungiDB:SeMB42_g01028"/>
<dbReference type="Pfam" id="PF22600">
    <property type="entry name" value="MTPAP-like_central"/>
    <property type="match status" value="1"/>
</dbReference>
<name>A0A507DPA4_9FUNG</name>
<dbReference type="InterPro" id="IPR054708">
    <property type="entry name" value="MTPAP-like_central"/>
</dbReference>
<feature type="domain" description="C2H2-type" evidence="9">
    <location>
        <begin position="267"/>
        <end position="297"/>
    </location>
</feature>
<dbReference type="Gene3D" id="3.30.160.60">
    <property type="entry name" value="Classic Zinc Finger"/>
    <property type="match status" value="2"/>
</dbReference>
<dbReference type="Gene3D" id="1.10.1410.10">
    <property type="match status" value="1"/>
</dbReference>
<evidence type="ECO:0000256" key="5">
    <source>
        <dbReference type="ARBA" id="ARBA00022723"/>
    </source>
</evidence>
<keyword evidence="11" id="KW-1185">Reference proteome</keyword>
<dbReference type="GO" id="GO:0010605">
    <property type="term" value="P:negative regulation of macromolecule metabolic process"/>
    <property type="evidence" value="ECO:0007669"/>
    <property type="project" value="UniProtKB-ARBA"/>
</dbReference>
<feature type="compositionally biased region" description="Polar residues" evidence="8">
    <location>
        <begin position="240"/>
        <end position="253"/>
    </location>
</feature>
<dbReference type="STRING" id="286115.A0A507DPA4"/>
<keyword evidence="4" id="KW-0808">Transferase</keyword>
<comment type="cofactor">
    <cofactor evidence="1">
        <name>Mn(2+)</name>
        <dbReference type="ChEBI" id="CHEBI:29035"/>
    </cofactor>
</comment>
<dbReference type="SUPFAM" id="SSF81631">
    <property type="entry name" value="PAP/OAS1 substrate-binding domain"/>
    <property type="match status" value="1"/>
</dbReference>
<dbReference type="GO" id="GO:0031499">
    <property type="term" value="C:TRAMP complex"/>
    <property type="evidence" value="ECO:0007669"/>
    <property type="project" value="TreeGrafter"/>
</dbReference>
<dbReference type="GO" id="GO:0003729">
    <property type="term" value="F:mRNA binding"/>
    <property type="evidence" value="ECO:0007669"/>
    <property type="project" value="TreeGrafter"/>
</dbReference>
<proteinExistence type="inferred from homology"/>
<organism evidence="10 11">
    <name type="scientific">Synchytrium endobioticum</name>
    <dbReference type="NCBI Taxonomy" id="286115"/>
    <lineage>
        <taxon>Eukaryota</taxon>
        <taxon>Fungi</taxon>
        <taxon>Fungi incertae sedis</taxon>
        <taxon>Chytridiomycota</taxon>
        <taxon>Chytridiomycota incertae sedis</taxon>
        <taxon>Chytridiomycetes</taxon>
        <taxon>Synchytriales</taxon>
        <taxon>Synchytriaceae</taxon>
        <taxon>Synchytrium</taxon>
    </lineage>
</organism>
<evidence type="ECO:0000256" key="1">
    <source>
        <dbReference type="ARBA" id="ARBA00001936"/>
    </source>
</evidence>
<dbReference type="InterPro" id="IPR043519">
    <property type="entry name" value="NT_sf"/>
</dbReference>
<comment type="caution">
    <text evidence="10">The sequence shown here is derived from an EMBL/GenBank/DDBJ whole genome shotgun (WGS) entry which is preliminary data.</text>
</comment>
<dbReference type="PROSITE" id="PS50157">
    <property type="entry name" value="ZINC_FINGER_C2H2_2"/>
    <property type="match status" value="2"/>
</dbReference>
<dbReference type="EC" id="2.7.7.19" evidence="3"/>
<evidence type="ECO:0000256" key="6">
    <source>
        <dbReference type="ARBA" id="ARBA00022842"/>
    </source>
</evidence>
<dbReference type="SUPFAM" id="SSF57667">
    <property type="entry name" value="beta-beta-alpha zinc fingers"/>
    <property type="match status" value="1"/>
</dbReference>
<dbReference type="InterPro" id="IPR002058">
    <property type="entry name" value="PAP_assoc"/>
</dbReference>
<dbReference type="PANTHER" id="PTHR23092:SF15">
    <property type="entry name" value="INACTIVE NON-CANONICAL POLY(A) RNA POLYMERASE PROTEIN TRF4-2-RELATED"/>
    <property type="match status" value="1"/>
</dbReference>
<evidence type="ECO:0000259" key="9">
    <source>
        <dbReference type="PROSITE" id="PS50157"/>
    </source>
</evidence>
<dbReference type="GO" id="GO:0043634">
    <property type="term" value="P:polyadenylation-dependent ncRNA catabolic process"/>
    <property type="evidence" value="ECO:0007669"/>
    <property type="project" value="TreeGrafter"/>
</dbReference>
<keyword evidence="7" id="KW-0862">Zinc</keyword>
<dbReference type="PROSITE" id="PS00028">
    <property type="entry name" value="ZINC_FINGER_C2H2_1"/>
    <property type="match status" value="3"/>
</dbReference>
<dbReference type="GO" id="GO:0031123">
    <property type="term" value="P:RNA 3'-end processing"/>
    <property type="evidence" value="ECO:0007669"/>
    <property type="project" value="TreeGrafter"/>
</dbReference>
<dbReference type="AlphaFoldDB" id="A0A507DPA4"/>
<evidence type="ECO:0000256" key="8">
    <source>
        <dbReference type="SAM" id="MobiDB-lite"/>
    </source>
</evidence>
<evidence type="ECO:0000313" key="10">
    <source>
        <dbReference type="EMBL" id="TPX53075.1"/>
    </source>
</evidence>
<evidence type="ECO:0000256" key="2">
    <source>
        <dbReference type="ARBA" id="ARBA00008593"/>
    </source>
</evidence>
<dbReference type="Proteomes" id="UP000317494">
    <property type="component" value="Unassembled WGS sequence"/>
</dbReference>
<evidence type="ECO:0000256" key="7">
    <source>
        <dbReference type="PROSITE-ProRule" id="PRU00042"/>
    </source>
</evidence>
<comment type="similarity">
    <text evidence="2">Belongs to the DNA polymerase type-B-like family.</text>
</comment>
<dbReference type="SUPFAM" id="SSF81301">
    <property type="entry name" value="Nucleotidyltransferase"/>
    <property type="match status" value="1"/>
</dbReference>
<dbReference type="FunFam" id="3.30.460.10:FF:000006">
    <property type="entry name" value="non-canonical poly(A) RNA polymerase PAPD5"/>
    <property type="match status" value="1"/>
</dbReference>
<dbReference type="GO" id="GO:0005730">
    <property type="term" value="C:nucleolus"/>
    <property type="evidence" value="ECO:0007669"/>
    <property type="project" value="TreeGrafter"/>
</dbReference>
<keyword evidence="5" id="KW-0479">Metal-binding</keyword>
<dbReference type="PANTHER" id="PTHR23092">
    <property type="entry name" value="POLY(A) RNA POLYMERASE"/>
    <property type="match status" value="1"/>
</dbReference>
<keyword evidence="6" id="KW-0460">Magnesium</keyword>
<reference evidence="10 11" key="1">
    <citation type="journal article" date="2019" name="Sci. Rep.">
        <title>Comparative genomics of chytrid fungi reveal insights into the obligate biotrophic and pathogenic lifestyle of Synchytrium endobioticum.</title>
        <authorList>
            <person name="van de Vossenberg B.T.L.H."/>
            <person name="Warris S."/>
            <person name="Nguyen H.D.T."/>
            <person name="van Gent-Pelzer M.P.E."/>
            <person name="Joly D.L."/>
            <person name="van de Geest H.C."/>
            <person name="Bonants P.J.M."/>
            <person name="Smith D.S."/>
            <person name="Levesque C.A."/>
            <person name="van der Lee T.A.J."/>
        </authorList>
    </citation>
    <scope>NUCLEOTIDE SEQUENCE [LARGE SCALE GENOMIC DNA]</scope>
    <source>
        <strain evidence="10 11">MB42</strain>
    </source>
</reference>
<sequence length="992" mass="111122">MRKSRYRIKPEDAGVQLASTSGAFRASELVLTLISIATDHNGVINQFDSLKGSNPSLIQPKFLADTTAALAQEPADLDSRVTQIDEVNGSTVTAPREHNEFYDAVRALDTLNGNGKRAPQMLHQGGIPEDGKGELDEFESRLSLEPAKRSRTELGDKPRYSVVQSGNADDDKPYKCEFDGCNKQYKKLNGFLYHHQTAHCARGIAGDEKPFKCPTQGCGHAYKNSNGLAYHIEKYHSNANDQGKPTLANTVPSRRQPLERPAGDKPFVCPYPDCRRSYKNPNGLAYHLRDSKSGHEPRESDDLYGCFVPGCTRAFRSANGLALHVGKYHADLIGRPEIAIALRLVYLQFPKRMRQGDETSAHGLPRSQKCFDVHVLDDEKIFILVYYHVAAILPQSFLLHSTIPNRPNTKKSAMDITQQETKLKVGTVAVPPETSGVPEENPLPQTFSDEASYIPLDPSGTHCSDNVIAATAVQKSKDESSCSDLNIVALADLRRSGGNRQKVARPPASARSKTLKSEDLLMTVPTPPWVPLHKVYPRHPMEALKEEINDFTAFMMPTVAEHSMRRLCIDRIAATVRRVWPLAEVRVFGSFETKLYLPSSDLDLVVLYDKASVPRSLHTLANALRQDRAYDSITVISKAKVPIIKLTDLVTQYKVDISFNTTNGLASAEIIKDFGKDPQCGAAFKSLILLLKQFLVQRNLNEPYMGGLGSYALSTMIAAFLKLHPKLAAGLMKSEDNIGPLFLEFFEFYGRFLYNKNVGVAVHVQYGAWLFRRAEKGWHPTNQESISIVDPQDSENDIGRQTFAYRIVRAEFYRAFLRITSMIATWYHREQRYQEHRYKNRDSRAGPDRPARLNTVLGVILSVSTSVLAQRELIEERYSKIISPTNGLEVALADQFEVDHKKTKTPKISQTVDNDRDVKDVTYVEYDSADDDDRMNLRAPFPGPSHRKRGHAGSHNCRLYSSNDSSIVEPEYCDGDMDLVDMLRQGKRHRPA</sequence>
<dbReference type="CDD" id="cd05402">
    <property type="entry name" value="NT_PAP_TUTase"/>
    <property type="match status" value="1"/>
</dbReference>
<protein>
    <recommendedName>
        <fullName evidence="3">polynucleotide adenylyltransferase</fullName>
        <ecNumber evidence="3">2.7.7.19</ecNumber>
    </recommendedName>
</protein>
<dbReference type="Gene3D" id="3.30.460.10">
    <property type="entry name" value="Beta Polymerase, domain 2"/>
    <property type="match status" value="1"/>
</dbReference>
<dbReference type="InterPro" id="IPR036236">
    <property type="entry name" value="Znf_C2H2_sf"/>
</dbReference>
<dbReference type="GO" id="GO:1990817">
    <property type="term" value="F:poly(A) RNA polymerase activity"/>
    <property type="evidence" value="ECO:0007669"/>
    <property type="project" value="UniProtKB-EC"/>
</dbReference>
<dbReference type="EMBL" id="QEAN01000023">
    <property type="protein sequence ID" value="TPX53075.1"/>
    <property type="molecule type" value="Genomic_DNA"/>
</dbReference>
<dbReference type="SMART" id="SM00355">
    <property type="entry name" value="ZnF_C2H2"/>
    <property type="match status" value="4"/>
</dbReference>
<dbReference type="InterPro" id="IPR045862">
    <property type="entry name" value="Trf4-like"/>
</dbReference>
<evidence type="ECO:0000256" key="3">
    <source>
        <dbReference type="ARBA" id="ARBA00012388"/>
    </source>
</evidence>
<evidence type="ECO:0000256" key="4">
    <source>
        <dbReference type="ARBA" id="ARBA00022679"/>
    </source>
</evidence>
<dbReference type="Pfam" id="PF03828">
    <property type="entry name" value="PAP_assoc"/>
    <property type="match status" value="1"/>
</dbReference>
<keyword evidence="7" id="KW-0863">Zinc-finger</keyword>
<accession>A0A507DPA4</accession>